<organism evidence="5 6">
    <name type="scientific">Amycolatopsis alkalitolerans</name>
    <dbReference type="NCBI Taxonomy" id="2547244"/>
    <lineage>
        <taxon>Bacteria</taxon>
        <taxon>Bacillati</taxon>
        <taxon>Actinomycetota</taxon>
        <taxon>Actinomycetes</taxon>
        <taxon>Pseudonocardiales</taxon>
        <taxon>Pseudonocardiaceae</taxon>
        <taxon>Amycolatopsis</taxon>
    </lineage>
</organism>
<dbReference type="InterPro" id="IPR000835">
    <property type="entry name" value="HTH_MarR-typ"/>
</dbReference>
<keyword evidence="3" id="KW-0804">Transcription</keyword>
<proteinExistence type="predicted"/>
<dbReference type="SMART" id="SM00347">
    <property type="entry name" value="HTH_MARR"/>
    <property type="match status" value="1"/>
</dbReference>
<sequence>MRPHRPPRSLTHLVSQVEHRLTARLRAALEPDGASIEEWRVLDLLSDAEGHTMSELAEYALLLAPTLTKLVDRLVSDNLVYRRADAEDRRRVRAYLTPRGQDRYLLLRRRVAAHEAELAGSGALAGQLSDLCDSLDERPRTTAR</sequence>
<reference evidence="5 6" key="1">
    <citation type="submission" date="2019-06" db="EMBL/GenBank/DDBJ databases">
        <title>Amycolatopsis alkalitolerans sp. nov., isolated from Gastrodia elata Blume.</title>
        <authorList>
            <person name="Narsing Rao M.P."/>
            <person name="Li W.J."/>
        </authorList>
    </citation>
    <scope>NUCLEOTIDE SEQUENCE [LARGE SCALE GENOMIC DNA]</scope>
    <source>
        <strain evidence="5 6">SYSUP0005</strain>
    </source>
</reference>
<keyword evidence="1" id="KW-0805">Transcription regulation</keyword>
<keyword evidence="2" id="KW-0238">DNA-binding</keyword>
<dbReference type="Proteomes" id="UP000305546">
    <property type="component" value="Unassembled WGS sequence"/>
</dbReference>
<dbReference type="GO" id="GO:0003700">
    <property type="term" value="F:DNA-binding transcription factor activity"/>
    <property type="evidence" value="ECO:0007669"/>
    <property type="project" value="InterPro"/>
</dbReference>
<evidence type="ECO:0000256" key="2">
    <source>
        <dbReference type="ARBA" id="ARBA00023125"/>
    </source>
</evidence>
<dbReference type="InterPro" id="IPR036388">
    <property type="entry name" value="WH-like_DNA-bd_sf"/>
</dbReference>
<dbReference type="GO" id="GO:0006950">
    <property type="term" value="P:response to stress"/>
    <property type="evidence" value="ECO:0007669"/>
    <property type="project" value="TreeGrafter"/>
</dbReference>
<dbReference type="GO" id="GO:0003677">
    <property type="term" value="F:DNA binding"/>
    <property type="evidence" value="ECO:0007669"/>
    <property type="project" value="UniProtKB-KW"/>
</dbReference>
<protein>
    <submittedName>
        <fullName evidence="5">MarR family transcriptional regulator</fullName>
    </submittedName>
</protein>
<dbReference type="InterPro" id="IPR036390">
    <property type="entry name" value="WH_DNA-bd_sf"/>
</dbReference>
<dbReference type="PROSITE" id="PS50995">
    <property type="entry name" value="HTH_MARR_2"/>
    <property type="match status" value="1"/>
</dbReference>
<dbReference type="OrthoDB" id="3176111at2"/>
<evidence type="ECO:0000313" key="5">
    <source>
        <dbReference type="EMBL" id="TNC22205.1"/>
    </source>
</evidence>
<dbReference type="InterPro" id="IPR039422">
    <property type="entry name" value="MarR/SlyA-like"/>
</dbReference>
<keyword evidence="6" id="KW-1185">Reference proteome</keyword>
<evidence type="ECO:0000256" key="1">
    <source>
        <dbReference type="ARBA" id="ARBA00023015"/>
    </source>
</evidence>
<accession>A0A5C4LTR9</accession>
<dbReference type="AlphaFoldDB" id="A0A5C4LTR9"/>
<dbReference type="Pfam" id="PF01047">
    <property type="entry name" value="MarR"/>
    <property type="match status" value="1"/>
</dbReference>
<dbReference type="PANTHER" id="PTHR33164:SF64">
    <property type="entry name" value="TRANSCRIPTIONAL REGULATOR SLYA"/>
    <property type="match status" value="1"/>
</dbReference>
<dbReference type="RefSeq" id="WP_139099397.1">
    <property type="nucleotide sequence ID" value="NZ_VDFW01000028.1"/>
</dbReference>
<evidence type="ECO:0000313" key="6">
    <source>
        <dbReference type="Proteomes" id="UP000305546"/>
    </source>
</evidence>
<comment type="caution">
    <text evidence="5">The sequence shown here is derived from an EMBL/GenBank/DDBJ whole genome shotgun (WGS) entry which is preliminary data.</text>
</comment>
<dbReference type="SUPFAM" id="SSF46785">
    <property type="entry name" value="Winged helix' DNA-binding domain"/>
    <property type="match status" value="1"/>
</dbReference>
<dbReference type="PANTHER" id="PTHR33164">
    <property type="entry name" value="TRANSCRIPTIONAL REGULATOR, MARR FAMILY"/>
    <property type="match status" value="1"/>
</dbReference>
<gene>
    <name evidence="5" type="ORF">FG385_25845</name>
</gene>
<evidence type="ECO:0000259" key="4">
    <source>
        <dbReference type="PROSITE" id="PS50995"/>
    </source>
</evidence>
<dbReference type="Gene3D" id="1.10.10.10">
    <property type="entry name" value="Winged helix-like DNA-binding domain superfamily/Winged helix DNA-binding domain"/>
    <property type="match status" value="1"/>
</dbReference>
<feature type="domain" description="HTH marR-type" evidence="4">
    <location>
        <begin position="7"/>
        <end position="140"/>
    </location>
</feature>
<evidence type="ECO:0000256" key="3">
    <source>
        <dbReference type="ARBA" id="ARBA00023163"/>
    </source>
</evidence>
<dbReference type="EMBL" id="VDFW01000028">
    <property type="protein sequence ID" value="TNC22205.1"/>
    <property type="molecule type" value="Genomic_DNA"/>
</dbReference>
<name>A0A5C4LTR9_9PSEU</name>